<feature type="binding site" evidence="2">
    <location>
        <position position="89"/>
    </location>
    <ligand>
        <name>prephenate</name>
        <dbReference type="ChEBI" id="CHEBI:29934"/>
    </ligand>
</feature>
<dbReference type="AlphaFoldDB" id="A0A132MSG6"/>
<dbReference type="PANTHER" id="PTHR21164:SF0">
    <property type="entry name" value="CHORISMATE MUTASE AROH"/>
    <property type="match status" value="1"/>
</dbReference>
<reference evidence="8" key="1">
    <citation type="submission" date="2015-02" db="EMBL/GenBank/DDBJ databases">
        <title>Physiological reanalysis, assessment of diazotrophy, and genome sequences of multiple isolates of Streptomyces thermoautotrophicus.</title>
        <authorList>
            <person name="MacKellar D.C."/>
            <person name="Lieber L."/>
            <person name="Norman J."/>
            <person name="Bolger A."/>
            <person name="Tobin C."/>
            <person name="Murray J.W."/>
            <person name="Friesen M."/>
            <person name="Prell J."/>
        </authorList>
    </citation>
    <scope>NUCLEOTIDE SEQUENCE [LARGE SCALE GENOMIC DNA]</scope>
    <source>
        <strain evidence="8">UBT1</strain>
    </source>
</reference>
<evidence type="ECO:0000313" key="5">
    <source>
        <dbReference type="EMBL" id="KWX05236.1"/>
    </source>
</evidence>
<dbReference type="EC" id="5.4.99.5" evidence="1 3"/>
<dbReference type="OrthoDB" id="9802232at2"/>
<dbReference type="GO" id="GO:0004106">
    <property type="term" value="F:chorismate mutase activity"/>
    <property type="evidence" value="ECO:0007669"/>
    <property type="project" value="UniProtKB-UniRule"/>
</dbReference>
<dbReference type="NCBIfam" id="TIGR01796">
    <property type="entry name" value="CM_mono_aroH"/>
    <property type="match status" value="1"/>
</dbReference>
<evidence type="ECO:0000313" key="8">
    <source>
        <dbReference type="Proteomes" id="UP000070598"/>
    </source>
</evidence>
<dbReference type="EMBL" id="JYIK01000695">
    <property type="protein sequence ID" value="KWX09885.1"/>
    <property type="molecule type" value="Genomic_DNA"/>
</dbReference>
<evidence type="ECO:0000256" key="2">
    <source>
        <dbReference type="PIRSR" id="PIRSR005965-1"/>
    </source>
</evidence>
<dbReference type="SUPFAM" id="SSF55298">
    <property type="entry name" value="YjgF-like"/>
    <property type="match status" value="1"/>
</dbReference>
<keyword evidence="2 3" id="KW-0057">Aromatic amino acid biosynthesis</keyword>
<evidence type="ECO:0000313" key="9">
    <source>
        <dbReference type="Proteomes" id="UP000070659"/>
    </source>
</evidence>
<reference evidence="5 9" key="2">
    <citation type="submission" date="2015-02" db="EMBL/GenBank/DDBJ databases">
        <title>Physiological reanalysis, assessment of diazotrophy, and genome sequences of multiple isolates of Streptomyces thermoautotrophicus.</title>
        <authorList>
            <person name="MacKellar D.C."/>
            <person name="Lieber L."/>
            <person name="Norman J."/>
            <person name="Bolger A."/>
            <person name="Tobin C."/>
            <person name="Murray J.W."/>
            <person name="Prell J."/>
        </authorList>
    </citation>
    <scope>NUCLEOTIDE SEQUENCE [LARGE SCALE GENOMIC DNA]</scope>
    <source>
        <strain evidence="5 9">UBT1</strain>
    </source>
</reference>
<evidence type="ECO:0000313" key="4">
    <source>
        <dbReference type="EMBL" id="KWX00828.1"/>
    </source>
</evidence>
<dbReference type="STRING" id="1469144.LI90_1855"/>
<evidence type="ECO:0000256" key="3">
    <source>
        <dbReference type="PROSITE-ProRule" id="PRU00514"/>
    </source>
</evidence>
<accession>A0A132MSG6</accession>
<dbReference type="GO" id="GO:0008652">
    <property type="term" value="P:amino acid biosynthetic process"/>
    <property type="evidence" value="ECO:0007669"/>
    <property type="project" value="UniProtKB-UniRule"/>
</dbReference>
<name>A0A132MSG6_9ACTN</name>
<dbReference type="GO" id="GO:0046417">
    <property type="term" value="P:chorismate metabolic process"/>
    <property type="evidence" value="ECO:0007669"/>
    <property type="project" value="TreeGrafter"/>
</dbReference>
<keyword evidence="7" id="KW-1185">Reference proteome</keyword>
<dbReference type="Proteomes" id="UP000070598">
    <property type="component" value="Unassembled WGS sequence"/>
</dbReference>
<dbReference type="GO" id="GO:0009073">
    <property type="term" value="P:aromatic amino acid family biosynthetic process"/>
    <property type="evidence" value="ECO:0007669"/>
    <property type="project" value="UniProtKB-UniRule"/>
</dbReference>
<dbReference type="InterPro" id="IPR008243">
    <property type="entry name" value="Chorismate_mutase_AroH"/>
</dbReference>
<dbReference type="CDD" id="cd02185">
    <property type="entry name" value="AroH"/>
    <property type="match status" value="1"/>
</dbReference>
<proteinExistence type="predicted"/>
<dbReference type="EMBL" id="JYIJ01000012">
    <property type="protein sequence ID" value="KWX05236.1"/>
    <property type="molecule type" value="Genomic_DNA"/>
</dbReference>
<dbReference type="EMBL" id="LAXD01000001">
    <property type="protein sequence ID" value="KWX00828.1"/>
    <property type="molecule type" value="Genomic_DNA"/>
</dbReference>
<evidence type="ECO:0000256" key="1">
    <source>
        <dbReference type="NCBIfam" id="TIGR01796"/>
    </source>
</evidence>
<keyword evidence="3 4" id="KW-0413">Isomerase</keyword>
<dbReference type="PATRIC" id="fig|1469144.10.peg.2006"/>
<sequence length="120" mass="13255">MAVRAIRGAVQLERDEREHLIKQVSELLTAILERNRLQIDDLISVLFTATPDLHSEFPAVAARQLGIVDVPLLCATELDIEGAMPRVVRILAHVETDLAKSEIQHVYLGAAAALRKDIAQ</sequence>
<dbReference type="PROSITE" id="PS51167">
    <property type="entry name" value="CHORISMATE_MUT_1"/>
    <property type="match status" value="1"/>
</dbReference>
<dbReference type="PIRSF" id="PIRSF005965">
    <property type="entry name" value="Chor_mut_AroH"/>
    <property type="match status" value="1"/>
</dbReference>
<dbReference type="Pfam" id="PF07736">
    <property type="entry name" value="CM_1"/>
    <property type="match status" value="1"/>
</dbReference>
<dbReference type="Proteomes" id="UP000070188">
    <property type="component" value="Unassembled WGS sequence"/>
</dbReference>
<organism evidence="4 7">
    <name type="scientific">Carbonactinospora thermoautotrophica</name>
    <dbReference type="NCBI Taxonomy" id="1469144"/>
    <lineage>
        <taxon>Bacteria</taxon>
        <taxon>Bacillati</taxon>
        <taxon>Actinomycetota</taxon>
        <taxon>Actinomycetes</taxon>
        <taxon>Kitasatosporales</taxon>
        <taxon>Carbonactinosporaceae</taxon>
        <taxon>Carbonactinospora</taxon>
    </lineage>
</organism>
<gene>
    <name evidence="4" type="ORF">LI90_1855</name>
    <name evidence="5" type="ORF">TH66_02880</name>
    <name evidence="6" type="ORF">TR74_06950</name>
</gene>
<protein>
    <recommendedName>
        <fullName evidence="1 3">chorismate mutase</fullName>
        <ecNumber evidence="1 3">5.4.99.5</ecNumber>
    </recommendedName>
</protein>
<dbReference type="RefSeq" id="WP_066886689.1">
    <property type="nucleotide sequence ID" value="NZ_CP171739.1"/>
</dbReference>
<evidence type="ECO:0000313" key="7">
    <source>
        <dbReference type="Proteomes" id="UP000070188"/>
    </source>
</evidence>
<dbReference type="Proteomes" id="UP000070659">
    <property type="component" value="Unassembled WGS sequence"/>
</dbReference>
<keyword evidence="2 3" id="KW-0028">Amino-acid biosynthesis</keyword>
<dbReference type="Gene3D" id="3.30.1330.40">
    <property type="entry name" value="RutC-like"/>
    <property type="match status" value="1"/>
</dbReference>
<reference evidence="4" key="3">
    <citation type="submission" date="2015-04" db="EMBL/GenBank/DDBJ databases">
        <title>Physiological reanalysis, assessment of diazotrophy, and genome sequences of multiple isolates of Streptomyces thermoautotrophicus.</title>
        <authorList>
            <person name="MacKellar D.C."/>
            <person name="Lieber L."/>
            <person name="Norman J."/>
            <person name="Bolger A."/>
            <person name="Tobin C."/>
            <person name="Murray J.W."/>
            <person name="Woodward J."/>
            <person name="Friesen M."/>
            <person name="Prell J."/>
        </authorList>
    </citation>
    <scope>NUCLEOTIDE SEQUENCE [LARGE SCALE GENOMIC DNA]</scope>
    <source>
        <strain evidence="4">H1</strain>
    </source>
</reference>
<reference evidence="7" key="4">
    <citation type="submission" date="2015-04" db="EMBL/GenBank/DDBJ databases">
        <title>Physiological reanalysis, assessment of diazotrophy, and genome sequences of multiple isolates of Streptomyces thermoautotrophicus.</title>
        <authorList>
            <person name="MacKellar D.C."/>
            <person name="Lieber L."/>
            <person name="Norman J."/>
            <person name="Bolger A."/>
            <person name="Tobin C."/>
            <person name="Murray J.W."/>
            <person name="Chang R."/>
            <person name="Ford T."/>
            <person name="Nguyen P.Q."/>
            <person name="Woodward J."/>
            <person name="Permingeat H."/>
            <person name="Joshi N.S."/>
            <person name="Silver P.A."/>
            <person name="Usadel B."/>
            <person name="Rutherford A.W."/>
            <person name="Friesen M."/>
            <person name="Prell J."/>
        </authorList>
    </citation>
    <scope>NUCLEOTIDE SEQUENCE [LARGE SCALE GENOMIC DNA]</scope>
    <source>
        <strain evidence="7">H1</strain>
    </source>
</reference>
<evidence type="ECO:0000313" key="6">
    <source>
        <dbReference type="EMBL" id="KWX09885.1"/>
    </source>
</evidence>
<comment type="caution">
    <text evidence="4">The sequence shown here is derived from an EMBL/GenBank/DDBJ whole genome shotgun (WGS) entry which is preliminary data.</text>
</comment>
<feature type="binding site" evidence="2">
    <location>
        <position position="107"/>
    </location>
    <ligand>
        <name>prephenate</name>
        <dbReference type="ChEBI" id="CHEBI:29934"/>
    </ligand>
</feature>
<dbReference type="PANTHER" id="PTHR21164">
    <property type="entry name" value="CHORISMATE MUTASE"/>
    <property type="match status" value="1"/>
</dbReference>
<dbReference type="InterPro" id="IPR035959">
    <property type="entry name" value="RutC-like_sf"/>
</dbReference>
<comment type="catalytic activity">
    <reaction evidence="3">
        <text>chorismate = prephenate</text>
        <dbReference type="Rhea" id="RHEA:13897"/>
        <dbReference type="ChEBI" id="CHEBI:29748"/>
        <dbReference type="ChEBI" id="CHEBI:29934"/>
        <dbReference type="EC" id="5.4.99.5"/>
    </reaction>
</comment>
<feature type="binding site" evidence="2">
    <location>
        <position position="7"/>
    </location>
    <ligand>
        <name>prephenate</name>
        <dbReference type="ChEBI" id="CHEBI:29934"/>
    </ligand>
</feature>